<dbReference type="InterPro" id="IPR036187">
    <property type="entry name" value="DNA_mismatch_repair_MutS_sf"/>
</dbReference>
<evidence type="ECO:0000259" key="8">
    <source>
        <dbReference type="PROSITE" id="PS00486"/>
    </source>
</evidence>
<dbReference type="GO" id="GO:0005634">
    <property type="term" value="C:nucleus"/>
    <property type="evidence" value="ECO:0007669"/>
    <property type="project" value="TreeGrafter"/>
</dbReference>
<dbReference type="GO" id="GO:0140664">
    <property type="term" value="F:ATP-dependent DNA damage sensor activity"/>
    <property type="evidence" value="ECO:0007669"/>
    <property type="project" value="InterPro"/>
</dbReference>
<keyword evidence="10" id="KW-1185">Reference proteome</keyword>
<dbReference type="SMART" id="SM00533">
    <property type="entry name" value="MUTSd"/>
    <property type="match status" value="1"/>
</dbReference>
<dbReference type="Gene3D" id="3.30.420.110">
    <property type="entry name" value="MutS, connector domain"/>
    <property type="match status" value="1"/>
</dbReference>
<dbReference type="InterPro" id="IPR007860">
    <property type="entry name" value="DNA_mmatch_repair_MutS_con_dom"/>
</dbReference>
<dbReference type="InterPro" id="IPR016151">
    <property type="entry name" value="DNA_mismatch_repair_MutS_N"/>
</dbReference>
<dbReference type="SMART" id="SM00534">
    <property type="entry name" value="MUTSac"/>
    <property type="match status" value="1"/>
</dbReference>
<evidence type="ECO:0000313" key="10">
    <source>
        <dbReference type="Proteomes" id="UP000294933"/>
    </source>
</evidence>
<dbReference type="GO" id="GO:0005739">
    <property type="term" value="C:mitochondrion"/>
    <property type="evidence" value="ECO:0007669"/>
    <property type="project" value="TreeGrafter"/>
</dbReference>
<dbReference type="VEuPathDB" id="FungiDB:BD410DRAFT_893532"/>
<proteinExistence type="inferred from homology"/>
<reference evidence="9 10" key="1">
    <citation type="submission" date="2018-06" db="EMBL/GenBank/DDBJ databases">
        <title>A transcriptomic atlas of mushroom development highlights an independent origin of complex multicellularity.</title>
        <authorList>
            <consortium name="DOE Joint Genome Institute"/>
            <person name="Krizsan K."/>
            <person name="Almasi E."/>
            <person name="Merenyi Z."/>
            <person name="Sahu N."/>
            <person name="Viragh M."/>
            <person name="Koszo T."/>
            <person name="Mondo S."/>
            <person name="Kiss B."/>
            <person name="Balint B."/>
            <person name="Kues U."/>
            <person name="Barry K."/>
            <person name="Hegedus J.C."/>
            <person name="Henrissat B."/>
            <person name="Johnson J."/>
            <person name="Lipzen A."/>
            <person name="Ohm R."/>
            <person name="Nagy I."/>
            <person name="Pangilinan J."/>
            <person name="Yan J."/>
            <person name="Xiong Y."/>
            <person name="Grigoriev I.V."/>
            <person name="Hibbett D.S."/>
            <person name="Nagy L.G."/>
        </authorList>
    </citation>
    <scope>NUCLEOTIDE SEQUENCE [LARGE SCALE GENOMIC DNA]</scope>
    <source>
        <strain evidence="9 10">SZMC22713</strain>
    </source>
</reference>
<dbReference type="Pfam" id="PF00488">
    <property type="entry name" value="MutS_V"/>
    <property type="match status" value="1"/>
</dbReference>
<name>A0A4Y7QMR4_9AGAM</name>
<evidence type="ECO:0000313" key="9">
    <source>
        <dbReference type="EMBL" id="TDL28538.1"/>
    </source>
</evidence>
<dbReference type="InterPro" id="IPR036678">
    <property type="entry name" value="MutS_con_dom_sf"/>
</dbReference>
<dbReference type="EMBL" id="ML170157">
    <property type="protein sequence ID" value="TDL28538.1"/>
    <property type="molecule type" value="Genomic_DNA"/>
</dbReference>
<dbReference type="InterPro" id="IPR027417">
    <property type="entry name" value="P-loop_NTPase"/>
</dbReference>
<keyword evidence="3" id="KW-0227">DNA damage</keyword>
<organism evidence="9 10">
    <name type="scientific">Rickenella mellea</name>
    <dbReference type="NCBI Taxonomy" id="50990"/>
    <lineage>
        <taxon>Eukaryota</taxon>
        <taxon>Fungi</taxon>
        <taxon>Dikarya</taxon>
        <taxon>Basidiomycota</taxon>
        <taxon>Agaricomycotina</taxon>
        <taxon>Agaricomycetes</taxon>
        <taxon>Hymenochaetales</taxon>
        <taxon>Rickenellaceae</taxon>
        <taxon>Rickenella</taxon>
    </lineage>
</organism>
<gene>
    <name evidence="9" type="ORF">BD410DRAFT_893532</name>
</gene>
<dbReference type="Pfam" id="PF01624">
    <property type="entry name" value="MutS_I"/>
    <property type="match status" value="1"/>
</dbReference>
<dbReference type="STRING" id="50990.A0A4Y7QMR4"/>
<dbReference type="Gene3D" id="3.40.1170.10">
    <property type="entry name" value="DNA repair protein MutS, domain I"/>
    <property type="match status" value="1"/>
</dbReference>
<keyword evidence="5" id="KW-0238">DNA-binding</keyword>
<evidence type="ECO:0000256" key="5">
    <source>
        <dbReference type="ARBA" id="ARBA00023125"/>
    </source>
</evidence>
<feature type="domain" description="DNA mismatch repair proteins mutS family" evidence="8">
    <location>
        <begin position="984"/>
        <end position="1000"/>
    </location>
</feature>
<protein>
    <recommendedName>
        <fullName evidence="8">DNA mismatch repair proteins mutS family domain-containing protein</fullName>
    </recommendedName>
</protein>
<dbReference type="Gene3D" id="1.10.1420.10">
    <property type="match status" value="2"/>
</dbReference>
<dbReference type="OrthoDB" id="2534523at2759"/>
<accession>A0A4Y7QMR4</accession>
<dbReference type="InterPro" id="IPR045076">
    <property type="entry name" value="MutS"/>
</dbReference>
<dbReference type="GO" id="GO:0006298">
    <property type="term" value="P:mismatch repair"/>
    <property type="evidence" value="ECO:0007669"/>
    <property type="project" value="InterPro"/>
</dbReference>
<evidence type="ECO:0000256" key="7">
    <source>
        <dbReference type="SAM" id="MobiDB-lite"/>
    </source>
</evidence>
<comment type="similarity">
    <text evidence="1">Belongs to the DNA mismatch repair MutS family.</text>
</comment>
<dbReference type="Pfam" id="PF05188">
    <property type="entry name" value="MutS_II"/>
    <property type="match status" value="1"/>
</dbReference>
<dbReference type="SUPFAM" id="SSF53150">
    <property type="entry name" value="DNA repair protein MutS, domain II"/>
    <property type="match status" value="1"/>
</dbReference>
<feature type="region of interest" description="Disordered" evidence="7">
    <location>
        <begin position="203"/>
        <end position="224"/>
    </location>
</feature>
<dbReference type="PANTHER" id="PTHR11361">
    <property type="entry name" value="DNA MISMATCH REPAIR PROTEIN MUTS FAMILY MEMBER"/>
    <property type="match status" value="1"/>
</dbReference>
<keyword evidence="2" id="KW-0547">Nucleotide-binding</keyword>
<evidence type="ECO:0000256" key="2">
    <source>
        <dbReference type="ARBA" id="ARBA00022741"/>
    </source>
</evidence>
<dbReference type="SUPFAM" id="SSF55271">
    <property type="entry name" value="DNA repair protein MutS, domain I"/>
    <property type="match status" value="1"/>
</dbReference>
<evidence type="ECO:0000256" key="6">
    <source>
        <dbReference type="ARBA" id="ARBA00023204"/>
    </source>
</evidence>
<sequence length="1128" mass="126375">MEIKLLTPHFALEPALPLPLRDDMLRPSTYSSGIRSPLRRRRITVRCLSANLNASKENPTSSKLITKKKYSDLPERQILTNGDFAPALSSWSGGLQAKQEYDKAELNTECALNAVLPTKISVTKRRRSTKTVPADGCIAEIPVKKRNSRTIKSATVATAKISEATTTSLSDNANTKKKSNRRMTTLLHAIEETEDDQRINTRARTRTVTEDDPGPPPLNMQRQPRNQLAGEILGNLRRFPHCILLTRVGQFYESYFDQAQEVSRLLSIKLTQRTWDGQRIWMCGFPIMHLDKHLKTLVQQHKRPVALCEEFMRPRESVNIKPVFDRRVVRVLTPGTLIDETFVNPYENNYLLAISHSTGYDMNNRQRTDSLGLAWMDVSTGELFTQTCPLDGLHDHLARISPREVILDRYFESNPSHPILDALSGEGCYISFFSSSPSSGIRNFPDATPTDNIVENPLTPTLTAESAFTDLETSSMALLTSFLQANLLEHFPSRLSPSREGFESRMQIDGHTIKALEIREAMIEGGSTGSLMSVVKRTITSSGTRLLSRWLCSPSTSIDEITARQSLVRLFFTRESFRNDILEHLNNLEDASRIVQKFLLGRGDPDDLSAIRHTIEEWNRVKSRISLEKVMEATERQSFRQTDWPAMDALMVRLVDMRDLANRISFAVADKGKPRSPISGDAEETSDEQTMSDGQSDITQKINDVSGSAMEWTITPQYSPELTALHDQLRILRAEKDMLQEEFQRQFDAPSLTLRSSPSLGIHVHIAKPRRDLDRLKRSQRFVAISESNSTKSFFNQEWFKLGSSIVETMGAIVAAEKEAFTSLRKEVSAHAGAIRRNARIFDELDVTLAFARVAEEFNFTEPSITAEKTYRVVNGRHPTVELGLMTAGRMFTPNSISLCPSSRLHIITGPNMAGKSTFLRQVALIAILAQTGSFVPADSAEIGVVDRVFSRVGAKDDLFRDRSTFMVEMLETAEILKRATDRSLVIMDEVGRGTTVKDGLAIAFATIHHLYFTNRCRALFATHFHEVTDMLGYRATKTTSAFPDIDFFCTDVDETKDGLLAYSHALRPGVNRDSHGLKVAQLGGMPHSALAVAQDALAWIKKHSDGWVGGNADLQALGERLAEGRER</sequence>
<keyword evidence="4" id="KW-0067">ATP-binding</keyword>
<dbReference type="AlphaFoldDB" id="A0A4Y7QMR4"/>
<dbReference type="GO" id="GO:0005524">
    <property type="term" value="F:ATP binding"/>
    <property type="evidence" value="ECO:0007669"/>
    <property type="project" value="UniProtKB-UniRule"/>
</dbReference>
<dbReference type="GO" id="GO:0043504">
    <property type="term" value="P:mitochondrial DNA repair"/>
    <property type="evidence" value="ECO:0007669"/>
    <property type="project" value="TreeGrafter"/>
</dbReference>
<dbReference type="PANTHER" id="PTHR11361:SF34">
    <property type="entry name" value="DNA MISMATCH REPAIR PROTEIN MSH1, MITOCHONDRIAL"/>
    <property type="match status" value="1"/>
</dbReference>
<evidence type="ECO:0000256" key="4">
    <source>
        <dbReference type="ARBA" id="ARBA00022840"/>
    </source>
</evidence>
<dbReference type="Gene3D" id="3.40.50.300">
    <property type="entry name" value="P-loop containing nucleotide triphosphate hydrolases"/>
    <property type="match status" value="1"/>
</dbReference>
<keyword evidence="6" id="KW-0234">DNA repair</keyword>
<dbReference type="Proteomes" id="UP000294933">
    <property type="component" value="Unassembled WGS sequence"/>
</dbReference>
<dbReference type="GO" id="GO:0030983">
    <property type="term" value="F:mismatched DNA binding"/>
    <property type="evidence" value="ECO:0007669"/>
    <property type="project" value="UniProtKB-UniRule"/>
</dbReference>
<dbReference type="InterPro" id="IPR007696">
    <property type="entry name" value="DNA_mismatch_repair_MutS_core"/>
</dbReference>
<evidence type="ECO:0000256" key="1">
    <source>
        <dbReference type="ARBA" id="ARBA00006271"/>
    </source>
</evidence>
<dbReference type="InterPro" id="IPR007695">
    <property type="entry name" value="DNA_mismatch_repair_MutS-lik_N"/>
</dbReference>
<dbReference type="PROSITE" id="PS00486">
    <property type="entry name" value="DNA_MISMATCH_REPAIR_2"/>
    <property type="match status" value="1"/>
</dbReference>
<evidence type="ECO:0000256" key="3">
    <source>
        <dbReference type="ARBA" id="ARBA00022763"/>
    </source>
</evidence>
<dbReference type="SUPFAM" id="SSF52540">
    <property type="entry name" value="P-loop containing nucleoside triphosphate hydrolases"/>
    <property type="match status" value="1"/>
</dbReference>
<feature type="region of interest" description="Disordered" evidence="7">
    <location>
        <begin position="671"/>
        <end position="696"/>
    </location>
</feature>
<dbReference type="FunFam" id="3.40.50.300:FF:001238">
    <property type="entry name" value="DNA mismatch repair protein"/>
    <property type="match status" value="1"/>
</dbReference>
<dbReference type="Pfam" id="PF05192">
    <property type="entry name" value="MutS_III"/>
    <property type="match status" value="1"/>
</dbReference>
<dbReference type="SUPFAM" id="SSF48334">
    <property type="entry name" value="DNA repair protein MutS, domain III"/>
    <property type="match status" value="1"/>
</dbReference>
<dbReference type="InterPro" id="IPR000432">
    <property type="entry name" value="DNA_mismatch_repair_MutS_C"/>
</dbReference>